<proteinExistence type="inferred from homology"/>
<feature type="signal peptide" evidence="3">
    <location>
        <begin position="1"/>
        <end position="23"/>
    </location>
</feature>
<name>A0AAN8P9Q2_PATCE</name>
<evidence type="ECO:0000259" key="4">
    <source>
        <dbReference type="Pfam" id="PF00135"/>
    </source>
</evidence>
<dbReference type="SUPFAM" id="SSF53474">
    <property type="entry name" value="alpha/beta-Hydrolases"/>
    <property type="match status" value="1"/>
</dbReference>
<dbReference type="InterPro" id="IPR019826">
    <property type="entry name" value="Carboxylesterase_B_AS"/>
</dbReference>
<comment type="caution">
    <text evidence="5">The sequence shown here is derived from an EMBL/GenBank/DDBJ whole genome shotgun (WGS) entry which is preliminary data.</text>
</comment>
<dbReference type="Proteomes" id="UP001347796">
    <property type="component" value="Unassembled WGS sequence"/>
</dbReference>
<organism evidence="5 6">
    <name type="scientific">Patella caerulea</name>
    <name type="common">Rayed Mediterranean limpet</name>
    <dbReference type="NCBI Taxonomy" id="87958"/>
    <lineage>
        <taxon>Eukaryota</taxon>
        <taxon>Metazoa</taxon>
        <taxon>Spiralia</taxon>
        <taxon>Lophotrochozoa</taxon>
        <taxon>Mollusca</taxon>
        <taxon>Gastropoda</taxon>
        <taxon>Patellogastropoda</taxon>
        <taxon>Patelloidea</taxon>
        <taxon>Patellidae</taxon>
        <taxon>Patella</taxon>
    </lineage>
</organism>
<protein>
    <recommendedName>
        <fullName evidence="3">Carboxylic ester hydrolase</fullName>
        <ecNumber evidence="3">3.1.1.-</ecNumber>
    </recommendedName>
</protein>
<keyword evidence="6" id="KW-1185">Reference proteome</keyword>
<accession>A0AAN8P9Q2</accession>
<dbReference type="EMBL" id="JAZGQO010000014">
    <property type="protein sequence ID" value="KAK6171284.1"/>
    <property type="molecule type" value="Genomic_DNA"/>
</dbReference>
<reference evidence="5 6" key="1">
    <citation type="submission" date="2024-01" db="EMBL/GenBank/DDBJ databases">
        <title>The genome of the rayed Mediterranean limpet Patella caerulea (Linnaeus, 1758).</title>
        <authorList>
            <person name="Anh-Thu Weber A."/>
            <person name="Halstead-Nussloch G."/>
        </authorList>
    </citation>
    <scope>NUCLEOTIDE SEQUENCE [LARGE SCALE GENOMIC DNA]</scope>
    <source>
        <strain evidence="5">AATW-2023a</strain>
        <tissue evidence="5">Whole specimen</tissue>
    </source>
</reference>
<evidence type="ECO:0000256" key="3">
    <source>
        <dbReference type="RuleBase" id="RU361235"/>
    </source>
</evidence>
<sequence>MGVATPKTLKTLLLLTVFLVGLAAEIINITTTTAGIIKGKTKTVSIDDDNKTVVEYLGIPFAEPPVGKLRFQHSILKSSNATDIFEAFEYGPSCHQINPIVMTQEKNASEDCLSLNIFSPMKVGTERYPVMFFIYGGGFVNGESPIYGGSRLAAYGEVVVVTINYRLGAFGFLSTGDEHAPGNLGIIDQRTALKWMNANIDSFGGNSSMITIFGNSAGSASVMYHMLFENETLFQRAIAESGSINAAWAQSTPEHQFNNAKKLATFFNCSISNERSKASEEILGCLQALKTGDILSLGSNLLAYSWVPIFDNSKLDTIQWPQKPNHTGELKDVYQGRDLLLGTNGYEGHYLIETTLRKIAAMMKNSPISGFRSLFRRFLKDLVSQAYLAPDANSMEPLLDAMMHLYTNAENPNDLAFNLKQVSDSLTDMWFLIAAYKDAASHAYMNDQTKTYQYEFNRFFPNVTRFYPYAMGEEWLKGATHAIEVPYVFGFPSTFTALIPFTPEIIATEWSFSKQIMDYWTNFAKTGNPNKPRTVPQEWKPYTNDKQEYLYFPNSGNPEIKKYIHARRITFWQDYVPQLLKRTAQPPPTPMCPASSATQTSLNGFLYISLAFILSVFYRHD</sequence>
<dbReference type="AlphaFoldDB" id="A0AAN8P9Q2"/>
<dbReference type="Gene3D" id="3.40.50.1820">
    <property type="entry name" value="alpha/beta hydrolase"/>
    <property type="match status" value="1"/>
</dbReference>
<dbReference type="GO" id="GO:0016787">
    <property type="term" value="F:hydrolase activity"/>
    <property type="evidence" value="ECO:0007669"/>
    <property type="project" value="UniProtKB-KW"/>
</dbReference>
<dbReference type="EC" id="3.1.1.-" evidence="3"/>
<keyword evidence="3" id="KW-0732">Signal</keyword>
<keyword evidence="2 3" id="KW-0378">Hydrolase</keyword>
<dbReference type="InterPro" id="IPR002018">
    <property type="entry name" value="CarbesteraseB"/>
</dbReference>
<dbReference type="PROSITE" id="PS00122">
    <property type="entry name" value="CARBOXYLESTERASE_B_1"/>
    <property type="match status" value="1"/>
</dbReference>
<dbReference type="Pfam" id="PF00135">
    <property type="entry name" value="COesterase"/>
    <property type="match status" value="1"/>
</dbReference>
<feature type="domain" description="Carboxylesterase type B" evidence="4">
    <location>
        <begin position="30"/>
        <end position="572"/>
    </location>
</feature>
<feature type="chain" id="PRO_5042673855" description="Carboxylic ester hydrolase" evidence="3">
    <location>
        <begin position="24"/>
        <end position="621"/>
    </location>
</feature>
<comment type="similarity">
    <text evidence="1 3">Belongs to the type-B carboxylesterase/lipase family.</text>
</comment>
<dbReference type="InterPro" id="IPR051093">
    <property type="entry name" value="Neuroligin/BSAL"/>
</dbReference>
<dbReference type="PANTHER" id="PTHR43903">
    <property type="entry name" value="NEUROLIGIN"/>
    <property type="match status" value="1"/>
</dbReference>
<gene>
    <name evidence="5" type="ORF">SNE40_019507</name>
</gene>
<evidence type="ECO:0000256" key="1">
    <source>
        <dbReference type="ARBA" id="ARBA00005964"/>
    </source>
</evidence>
<evidence type="ECO:0000313" key="6">
    <source>
        <dbReference type="Proteomes" id="UP001347796"/>
    </source>
</evidence>
<evidence type="ECO:0000313" key="5">
    <source>
        <dbReference type="EMBL" id="KAK6171284.1"/>
    </source>
</evidence>
<evidence type="ECO:0000256" key="2">
    <source>
        <dbReference type="ARBA" id="ARBA00022801"/>
    </source>
</evidence>
<dbReference type="InterPro" id="IPR029058">
    <property type="entry name" value="AB_hydrolase_fold"/>
</dbReference>